<dbReference type="STRING" id="1216970.GCA_001570985_02606"/>
<gene>
    <name evidence="2" type="ORF">EXU32_00205</name>
</gene>
<dbReference type="AlphaFoldDB" id="A0A4P6MQL1"/>
<feature type="domain" description="Band 7" evidence="1">
    <location>
        <begin position="49"/>
        <end position="198"/>
    </location>
</feature>
<protein>
    <recommendedName>
        <fullName evidence="1">Band 7 domain-containing protein</fullName>
    </recommendedName>
</protein>
<evidence type="ECO:0000259" key="1">
    <source>
        <dbReference type="Pfam" id="PF01145"/>
    </source>
</evidence>
<dbReference type="Gene3D" id="3.30.479.30">
    <property type="entry name" value="Band 7 domain"/>
    <property type="match status" value="1"/>
</dbReference>
<keyword evidence="3" id="KW-1185">Reference proteome</keyword>
<dbReference type="EMBL" id="CP036164">
    <property type="protein sequence ID" value="QBF44832.1"/>
    <property type="molecule type" value="Genomic_DNA"/>
</dbReference>
<dbReference type="RefSeq" id="WP_130628085.1">
    <property type="nucleotide sequence ID" value="NZ_CP036164.1"/>
</dbReference>
<evidence type="ECO:0000313" key="2">
    <source>
        <dbReference type="EMBL" id="QBF44832.1"/>
    </source>
</evidence>
<organism evidence="2 3">
    <name type="scientific">Janibacter limosus</name>
    <dbReference type="NCBI Taxonomy" id="53458"/>
    <lineage>
        <taxon>Bacteria</taxon>
        <taxon>Bacillati</taxon>
        <taxon>Actinomycetota</taxon>
        <taxon>Actinomycetes</taxon>
        <taxon>Micrococcales</taxon>
        <taxon>Intrasporangiaceae</taxon>
        <taxon>Janibacter</taxon>
    </lineage>
</organism>
<reference evidence="2 3" key="1">
    <citation type="submission" date="2019-02" db="EMBL/GenBank/DDBJ databases">
        <title>Genomic data mining of an Antarctic deep-sea actinobacterium, Janibacterlimosus P3-3-X1.</title>
        <authorList>
            <person name="Liao L."/>
            <person name="Chen B."/>
        </authorList>
    </citation>
    <scope>NUCLEOTIDE SEQUENCE [LARGE SCALE GENOMIC DNA]</scope>
    <source>
        <strain evidence="2 3">P3-3-X1</strain>
    </source>
</reference>
<sequence>MATITSYPFVTHLRTPATSYVQHLAHGTLKHEGVGSSFWFRRLPAVLSEVPVDDREQAVLVKVRASDLQEVNVPGVVTYRIAQPATAAARVDFGIDAKGGAWLGRPLEVVGATVHGAAADAITAGLTGRPLAQILMSDPADLAGRVIQRLTADPRLADLGIAVVAVRFDVLRADPDVERALQLPSREQIQQEADKATFERRAVAVEREAAIGENELTNQIDLARREEELIAQRGANRVREAQDSAAADRVTVAAEGERTVSLARASAEATEAMGAAEAQAERARLAAQSEVAPQVLMALALRELAGNLPDIDQLVLTPDVVSSVLGRLAVGQPPATTTAREEL</sequence>
<accession>A0A4P6MQL1</accession>
<dbReference type="KEGG" id="jli:EXU32_00205"/>
<evidence type="ECO:0000313" key="3">
    <source>
        <dbReference type="Proteomes" id="UP000290408"/>
    </source>
</evidence>
<dbReference type="OrthoDB" id="3469168at2"/>
<dbReference type="Pfam" id="PF01145">
    <property type="entry name" value="Band_7"/>
    <property type="match status" value="1"/>
</dbReference>
<dbReference type="InterPro" id="IPR001107">
    <property type="entry name" value="Band_7"/>
</dbReference>
<dbReference type="Proteomes" id="UP000290408">
    <property type="component" value="Chromosome"/>
</dbReference>
<name>A0A4P6MQL1_9MICO</name>
<proteinExistence type="predicted"/>
<dbReference type="InterPro" id="IPR036013">
    <property type="entry name" value="Band_7/SPFH_dom_sf"/>
</dbReference>